<feature type="transmembrane region" description="Helical" evidence="15">
    <location>
        <begin position="91"/>
        <end position="110"/>
    </location>
</feature>
<accession>E2EAG5</accession>
<reference evidence="17" key="1">
    <citation type="submission" date="2010-01" db="EMBL/GenBank/DDBJ databases">
        <title>Genetics of dothistromin biosynthesis in the peanut pathogen Passalora arachidicola.</title>
        <authorList>
            <person name="Bradshaw R.E."/>
            <person name="Guo Y."/>
            <person name="Zhang S."/>
        </authorList>
    </citation>
    <scope>NUCLEOTIDE SEQUENCE</scope>
    <source>
        <strain evidence="17">ATCC 18667</strain>
    </source>
</reference>
<feature type="transmembrane region" description="Helical" evidence="15">
    <location>
        <begin position="263"/>
        <end position="282"/>
    </location>
</feature>
<evidence type="ECO:0000256" key="13">
    <source>
        <dbReference type="ARBA" id="ARBA00083178"/>
    </source>
</evidence>
<keyword evidence="9 15" id="KW-0472">Membrane</keyword>
<dbReference type="FunFam" id="1.20.1250.20:FF:000196">
    <property type="entry name" value="MFS toxin efflux pump (AflT)"/>
    <property type="match status" value="1"/>
</dbReference>
<evidence type="ECO:0000256" key="11">
    <source>
        <dbReference type="ARBA" id="ARBA00057269"/>
    </source>
</evidence>
<evidence type="ECO:0000256" key="7">
    <source>
        <dbReference type="ARBA" id="ARBA00022692"/>
    </source>
</evidence>
<feature type="transmembrane region" description="Helical" evidence="15">
    <location>
        <begin position="398"/>
        <end position="418"/>
    </location>
</feature>
<feature type="transmembrane region" description="Helical" evidence="15">
    <location>
        <begin position="540"/>
        <end position="557"/>
    </location>
</feature>
<evidence type="ECO:0000256" key="2">
    <source>
        <dbReference type="ARBA" id="ARBA00004651"/>
    </source>
</evidence>
<evidence type="ECO:0000256" key="6">
    <source>
        <dbReference type="ARBA" id="ARBA00022554"/>
    </source>
</evidence>
<dbReference type="Gene3D" id="1.20.1250.20">
    <property type="entry name" value="MFS general substrate transporter like domains"/>
    <property type="match status" value="1"/>
</dbReference>
<evidence type="ECO:0000256" key="12">
    <source>
        <dbReference type="ARBA" id="ARBA00069956"/>
    </source>
</evidence>
<sequence>MSQDHTKAEDLSEKEQHSPSRSDSGSQHDVVANTAEEESSDDMGALDGKPKSLIAIVMIALSLAVFLSALDTTIVTVALPAIAEHFHSTASYTWVGSAYLLANAASTPIWGKLADIFGRKPMLLAANALFMIGSLICGLSINVGMLVTARAIQGAAGGGLLTLVDTIIGDLFSLRTRGTYLGMIGGVWAIACALGPIIGGAFTSGVTWRWCFYINLPIDGIAFFIILFFLKLKTPKTPLIEGFKAIDWAGSFFVSITANSTRLRTLTMLQIIGGTLLFLFGLQYGGQTFPWDSATVICLLVFGIVCVVIFGFVEWKVAKYPIIPLRLFKYRNNCGALLVAFFHSLVFISAFYYLPLYFQAVKGASPILAGVYILPAVLMTGVSAAATGAFIGNTGNYLIPMYFGMTTMVLGYGLLINFQASSGWAKLIIYQLLVGIGNGPNFQAPLVALQTKIKQSDIATGTATFNFVRNIATAVSVVVGQVVYANQLSGMKNRLQQLGSAAGLIASGDAGANVEMIQDLPRDQRSIARSAIADALSPMWIMYTAFAAAGLICILLVSKTELTTTHEVTEVGLEAQKRAEAERKAEQERKDVEKANKSRL</sequence>
<evidence type="ECO:0000256" key="3">
    <source>
        <dbReference type="ARBA" id="ARBA00007520"/>
    </source>
</evidence>
<dbReference type="InterPro" id="IPR011701">
    <property type="entry name" value="MFS"/>
</dbReference>
<evidence type="ECO:0000313" key="17">
    <source>
        <dbReference type="EMBL" id="ADN06228.1"/>
    </source>
</evidence>
<evidence type="ECO:0000256" key="15">
    <source>
        <dbReference type="SAM" id="Phobius"/>
    </source>
</evidence>
<feature type="transmembrane region" description="Helical" evidence="15">
    <location>
        <begin position="147"/>
        <end position="168"/>
    </location>
</feature>
<evidence type="ECO:0000256" key="10">
    <source>
        <dbReference type="ARBA" id="ARBA00023180"/>
    </source>
</evidence>
<comment type="subcellular location">
    <subcellularLocation>
        <location evidence="2">Cell membrane</location>
        <topology evidence="2">Multi-pass membrane protein</topology>
    </subcellularLocation>
    <subcellularLocation>
        <location evidence="1">Vacuole membrane</location>
        <topology evidence="1">Multi-pass membrane protein</topology>
    </subcellularLocation>
</comment>
<proteinExistence type="inferred from homology"/>
<feature type="region of interest" description="Disordered" evidence="14">
    <location>
        <begin position="1"/>
        <end position="44"/>
    </location>
</feature>
<evidence type="ECO:0000256" key="5">
    <source>
        <dbReference type="ARBA" id="ARBA00022475"/>
    </source>
</evidence>
<dbReference type="GO" id="GO:0005886">
    <property type="term" value="C:plasma membrane"/>
    <property type="evidence" value="ECO:0007669"/>
    <property type="project" value="UniProtKB-SubCell"/>
</dbReference>
<dbReference type="GO" id="GO:0005774">
    <property type="term" value="C:vacuolar membrane"/>
    <property type="evidence" value="ECO:0007669"/>
    <property type="project" value="UniProtKB-SubCell"/>
</dbReference>
<dbReference type="PANTHER" id="PTHR23501:SF102">
    <property type="entry name" value="DRUG TRANSPORTER, PUTATIVE (AFU_ORTHOLOGUE AFUA_3G08530)-RELATED"/>
    <property type="match status" value="1"/>
</dbReference>
<evidence type="ECO:0000256" key="4">
    <source>
        <dbReference type="ARBA" id="ARBA00022448"/>
    </source>
</evidence>
<keyword evidence="6" id="KW-0926">Vacuole</keyword>
<dbReference type="InterPro" id="IPR020846">
    <property type="entry name" value="MFS_dom"/>
</dbReference>
<dbReference type="PRINTS" id="PR01036">
    <property type="entry name" value="TCRTETB"/>
</dbReference>
<feature type="transmembrane region" description="Helical" evidence="15">
    <location>
        <begin position="122"/>
        <end position="141"/>
    </location>
</feature>
<dbReference type="CDD" id="cd17502">
    <property type="entry name" value="MFS_Azr1_MDR_like"/>
    <property type="match status" value="1"/>
</dbReference>
<dbReference type="Gene3D" id="1.20.1720.10">
    <property type="entry name" value="Multidrug resistance protein D"/>
    <property type="match status" value="1"/>
</dbReference>
<evidence type="ECO:0000256" key="1">
    <source>
        <dbReference type="ARBA" id="ARBA00004128"/>
    </source>
</evidence>
<dbReference type="InterPro" id="IPR036259">
    <property type="entry name" value="MFS_trans_sf"/>
</dbReference>
<dbReference type="FunFam" id="1.20.1720.10:FF:000014">
    <property type="entry name" value="MFS drug transporter, putative"/>
    <property type="match status" value="1"/>
</dbReference>
<dbReference type="PROSITE" id="PS50850">
    <property type="entry name" value="MFS"/>
    <property type="match status" value="1"/>
</dbReference>
<protein>
    <recommendedName>
        <fullName evidence="12">Efflux pump dotC</fullName>
    </recommendedName>
    <alternativeName>
        <fullName evidence="13">Dothistromin biosynthesis protein C</fullName>
    </alternativeName>
</protein>
<feature type="transmembrane region" description="Helical" evidence="15">
    <location>
        <begin position="367"/>
        <end position="391"/>
    </location>
</feature>
<dbReference type="PANTHER" id="PTHR23501">
    <property type="entry name" value="MAJOR FACILITATOR SUPERFAMILY"/>
    <property type="match status" value="1"/>
</dbReference>
<feature type="transmembrane region" description="Helical" evidence="15">
    <location>
        <begin position="207"/>
        <end position="230"/>
    </location>
</feature>
<evidence type="ECO:0000256" key="8">
    <source>
        <dbReference type="ARBA" id="ARBA00022989"/>
    </source>
</evidence>
<feature type="transmembrane region" description="Helical" evidence="15">
    <location>
        <begin position="294"/>
        <end position="313"/>
    </location>
</feature>
<feature type="compositionally biased region" description="Basic and acidic residues" evidence="14">
    <location>
        <begin position="1"/>
        <end position="20"/>
    </location>
</feature>
<organism evidence="17">
    <name type="scientific">Mycosphaerella arachidis</name>
    <dbReference type="NCBI Taxonomy" id="143450"/>
    <lineage>
        <taxon>Eukaryota</taxon>
        <taxon>Fungi</taxon>
        <taxon>Dikarya</taxon>
        <taxon>Ascomycota</taxon>
        <taxon>Pezizomycotina</taxon>
        <taxon>Dothideomycetes</taxon>
        <taxon>Dothideomycetidae</taxon>
        <taxon>Mycosphaerellales</taxon>
        <taxon>Mycosphaerellaceae</taxon>
        <taxon>Mycosphaerella</taxon>
    </lineage>
</organism>
<feature type="region of interest" description="Disordered" evidence="14">
    <location>
        <begin position="575"/>
        <end position="600"/>
    </location>
</feature>
<dbReference type="EMBL" id="GU566729">
    <property type="protein sequence ID" value="ADN06228.1"/>
    <property type="molecule type" value="Genomic_DNA"/>
</dbReference>
<dbReference type="GO" id="GO:0022857">
    <property type="term" value="F:transmembrane transporter activity"/>
    <property type="evidence" value="ECO:0007669"/>
    <property type="project" value="InterPro"/>
</dbReference>
<feature type="transmembrane region" description="Helical" evidence="15">
    <location>
        <begin position="180"/>
        <end position="201"/>
    </location>
</feature>
<keyword evidence="5" id="KW-1003">Cell membrane</keyword>
<dbReference type="AlphaFoldDB" id="E2EAG5"/>
<keyword evidence="4" id="KW-0813">Transport</keyword>
<feature type="domain" description="Major facilitator superfamily (MFS) profile" evidence="16">
    <location>
        <begin position="57"/>
        <end position="562"/>
    </location>
</feature>
<keyword evidence="8 15" id="KW-1133">Transmembrane helix</keyword>
<keyword evidence="7 15" id="KW-0812">Transmembrane</keyword>
<gene>
    <name evidence="17" type="primary">dotC</name>
</gene>
<dbReference type="SUPFAM" id="SSF103473">
    <property type="entry name" value="MFS general substrate transporter"/>
    <property type="match status" value="1"/>
</dbReference>
<evidence type="ECO:0000256" key="9">
    <source>
        <dbReference type="ARBA" id="ARBA00023136"/>
    </source>
</evidence>
<keyword evidence="10" id="KW-0325">Glycoprotein</keyword>
<comment type="similarity">
    <text evidence="3">Belongs to the major facilitator superfamily. TCR/Tet family.</text>
</comment>
<name>E2EAG5_9PEZI</name>
<dbReference type="Pfam" id="PF07690">
    <property type="entry name" value="MFS_1"/>
    <property type="match status" value="1"/>
</dbReference>
<feature type="transmembrane region" description="Helical" evidence="15">
    <location>
        <begin position="334"/>
        <end position="355"/>
    </location>
</feature>
<comment type="function">
    <text evidence="11">Efflux pump; part of the gene cluster that mediates the biosynthesis of dothistromin (DOTH), a polyketide toxin very similar in structure to the aflatoxin precursor, versicolorin B. One function of dotC may be to transport early-stage dothistromin biosynthetic intermediates from the cytoplasm into vacuoles, thereby affecting the rate of dothistromin production.</text>
</comment>
<evidence type="ECO:0000259" key="16">
    <source>
        <dbReference type="PROSITE" id="PS50850"/>
    </source>
</evidence>
<evidence type="ECO:0000256" key="14">
    <source>
        <dbReference type="SAM" id="MobiDB-lite"/>
    </source>
</evidence>
<feature type="transmembrane region" description="Helical" evidence="15">
    <location>
        <begin position="53"/>
        <end position="79"/>
    </location>
</feature>